<evidence type="ECO:0000256" key="7">
    <source>
        <dbReference type="SAM" id="MobiDB-lite"/>
    </source>
</evidence>
<keyword evidence="9" id="KW-1185">Reference proteome</keyword>
<dbReference type="Proteomes" id="UP001230051">
    <property type="component" value="Unassembled WGS sequence"/>
</dbReference>
<comment type="caution">
    <text evidence="8">The sequence shown here is derived from an EMBL/GenBank/DDBJ whole genome shotgun (WGS) entry which is preliminary data.</text>
</comment>
<feature type="compositionally biased region" description="Basic and acidic residues" evidence="7">
    <location>
        <begin position="59"/>
        <end position="80"/>
    </location>
</feature>
<keyword evidence="3" id="KW-0268">Exocytosis</keyword>
<dbReference type="EMBL" id="JAGXEW010000026">
    <property type="protein sequence ID" value="KAK1157073.1"/>
    <property type="molecule type" value="Genomic_DNA"/>
</dbReference>
<evidence type="ECO:0000256" key="6">
    <source>
        <dbReference type="ARBA" id="ARBA00034103"/>
    </source>
</evidence>
<evidence type="ECO:0000256" key="4">
    <source>
        <dbReference type="ARBA" id="ARBA00022775"/>
    </source>
</evidence>
<keyword evidence="4" id="KW-0532">Neurotransmitter transport</keyword>
<protein>
    <submittedName>
        <fullName evidence="8">Complexin-4-like</fullName>
    </submittedName>
</protein>
<gene>
    <name evidence="8" type="primary">CPLX4</name>
    <name evidence="8" type="ORF">AOXY_G24643</name>
</gene>
<reference evidence="8" key="1">
    <citation type="submission" date="2022-02" db="EMBL/GenBank/DDBJ databases">
        <title>Atlantic sturgeon de novo genome assembly.</title>
        <authorList>
            <person name="Stock M."/>
            <person name="Klopp C."/>
            <person name="Guiguen Y."/>
            <person name="Cabau C."/>
            <person name="Parinello H."/>
            <person name="Santidrian Yebra-Pimentel E."/>
            <person name="Kuhl H."/>
            <person name="Dirks R.P."/>
            <person name="Guessner J."/>
            <person name="Wuertz S."/>
            <person name="Du K."/>
            <person name="Schartl M."/>
        </authorList>
    </citation>
    <scope>NUCLEOTIDE SEQUENCE</scope>
    <source>
        <strain evidence="8">STURGEONOMICS-FGT-2020</strain>
        <tissue evidence="8">Whole blood</tissue>
    </source>
</reference>
<dbReference type="PANTHER" id="PTHR16705">
    <property type="entry name" value="COMPLEXIN"/>
    <property type="match status" value="1"/>
</dbReference>
<proteinExistence type="inferred from homology"/>
<evidence type="ECO:0000313" key="8">
    <source>
        <dbReference type="EMBL" id="KAK1157073.1"/>
    </source>
</evidence>
<dbReference type="GO" id="GO:0043195">
    <property type="term" value="C:terminal bouton"/>
    <property type="evidence" value="ECO:0007669"/>
    <property type="project" value="TreeGrafter"/>
</dbReference>
<evidence type="ECO:0000256" key="1">
    <source>
        <dbReference type="ARBA" id="ARBA00005396"/>
    </source>
</evidence>
<feature type="region of interest" description="Disordered" evidence="7">
    <location>
        <begin position="46"/>
        <end position="80"/>
    </location>
</feature>
<dbReference type="AlphaFoldDB" id="A0AAD8CSY3"/>
<keyword evidence="2" id="KW-0813">Transport</keyword>
<dbReference type="InterPro" id="IPR008849">
    <property type="entry name" value="Synaphin"/>
</dbReference>
<evidence type="ECO:0000256" key="3">
    <source>
        <dbReference type="ARBA" id="ARBA00022483"/>
    </source>
</evidence>
<dbReference type="GO" id="GO:0016079">
    <property type="term" value="P:synaptic vesicle exocytosis"/>
    <property type="evidence" value="ECO:0007669"/>
    <property type="project" value="TreeGrafter"/>
</dbReference>
<dbReference type="CDD" id="cd22809">
    <property type="entry name" value="Complexin_NTD_CPLX_III_IV"/>
    <property type="match status" value="1"/>
</dbReference>
<evidence type="ECO:0000256" key="2">
    <source>
        <dbReference type="ARBA" id="ARBA00022448"/>
    </source>
</evidence>
<comment type="similarity">
    <text evidence="1">Belongs to the complexin/synaphin family.</text>
</comment>
<dbReference type="GO" id="GO:0046928">
    <property type="term" value="P:regulation of neurotransmitter secretion"/>
    <property type="evidence" value="ECO:0007669"/>
    <property type="project" value="TreeGrafter"/>
</dbReference>
<organism evidence="8 9">
    <name type="scientific">Acipenser oxyrinchus oxyrinchus</name>
    <dbReference type="NCBI Taxonomy" id="40147"/>
    <lineage>
        <taxon>Eukaryota</taxon>
        <taxon>Metazoa</taxon>
        <taxon>Chordata</taxon>
        <taxon>Craniata</taxon>
        <taxon>Vertebrata</taxon>
        <taxon>Euteleostomi</taxon>
        <taxon>Actinopterygii</taxon>
        <taxon>Chondrostei</taxon>
        <taxon>Acipenseriformes</taxon>
        <taxon>Acipenseridae</taxon>
        <taxon>Acipenser</taxon>
    </lineage>
</organism>
<evidence type="ECO:0000256" key="5">
    <source>
        <dbReference type="ARBA" id="ARBA00023018"/>
    </source>
</evidence>
<keyword evidence="5" id="KW-0770">Synapse</keyword>
<evidence type="ECO:0000313" key="9">
    <source>
        <dbReference type="Proteomes" id="UP001230051"/>
    </source>
</evidence>
<dbReference type="Pfam" id="PF05835">
    <property type="entry name" value="Synaphin"/>
    <property type="match status" value="1"/>
</dbReference>
<accession>A0AAD8CSY3</accession>
<sequence length="190" mass="21670">MCSVFIMDTDTVNILMVNPSSSPTPRPQAHSTMSFLLKAMIGNPMKNMAGGAAEEEEKKEEGDGKETPQSKGMTREEFEEYQRQLVEEKIERDKQFAQKKAERASLRIHMRDKHRLPQSEKDDAQIQIVGGDVDLPEDLAKMVEQDEEEEEVNDSLLGKIQNMDFEVIKTKAQTTLTEMKEVAEEKYTVM</sequence>
<dbReference type="GO" id="GO:0031201">
    <property type="term" value="C:SNARE complex"/>
    <property type="evidence" value="ECO:0007669"/>
    <property type="project" value="TreeGrafter"/>
</dbReference>
<dbReference type="GO" id="GO:0019905">
    <property type="term" value="F:syntaxin binding"/>
    <property type="evidence" value="ECO:0007669"/>
    <property type="project" value="InterPro"/>
</dbReference>
<comment type="subcellular location">
    <subcellularLocation>
        <location evidence="6">Synapse</location>
    </subcellularLocation>
</comment>
<dbReference type="PANTHER" id="PTHR16705:SF12">
    <property type="entry name" value="COMPLEXIN-3"/>
    <property type="match status" value="1"/>
</dbReference>
<name>A0AAD8CSY3_ACIOX</name>